<reference evidence="6" key="1">
    <citation type="submission" date="2020-11" db="EMBL/GenBank/DDBJ databases">
        <authorList>
            <person name="Tran Van P."/>
        </authorList>
    </citation>
    <scope>NUCLEOTIDE SEQUENCE</scope>
</reference>
<dbReference type="AlphaFoldDB" id="A0A7R8Z9Y1"/>
<protein>
    <recommendedName>
        <fullName evidence="5">RING-type domain-containing protein</fullName>
    </recommendedName>
</protein>
<accession>A0A7R8Z9Y1</accession>
<dbReference type="FunFam" id="1.10.1170.10:FF:000002">
    <property type="entry name" value="Baculoviral IAP repeat containing 7"/>
    <property type="match status" value="1"/>
</dbReference>
<dbReference type="InterPro" id="IPR001841">
    <property type="entry name" value="Znf_RING"/>
</dbReference>
<dbReference type="Pfam" id="PF13920">
    <property type="entry name" value="zf-C3HC4_3"/>
    <property type="match status" value="1"/>
</dbReference>
<evidence type="ECO:0000256" key="3">
    <source>
        <dbReference type="ARBA" id="ARBA00022833"/>
    </source>
</evidence>
<evidence type="ECO:0000313" key="6">
    <source>
        <dbReference type="EMBL" id="CAD7198951.1"/>
    </source>
</evidence>
<dbReference type="PROSITE" id="PS50089">
    <property type="entry name" value="ZF_RING_2"/>
    <property type="match status" value="1"/>
</dbReference>
<evidence type="ECO:0000256" key="4">
    <source>
        <dbReference type="PROSITE-ProRule" id="PRU00175"/>
    </source>
</evidence>
<dbReference type="GO" id="GO:0008270">
    <property type="term" value="F:zinc ion binding"/>
    <property type="evidence" value="ECO:0007669"/>
    <property type="project" value="UniProtKB-KW"/>
</dbReference>
<evidence type="ECO:0000256" key="2">
    <source>
        <dbReference type="ARBA" id="ARBA00022771"/>
    </source>
</evidence>
<dbReference type="SUPFAM" id="SSF57850">
    <property type="entry name" value="RING/U-box"/>
    <property type="match status" value="1"/>
</dbReference>
<dbReference type="EMBL" id="OA566471">
    <property type="protein sequence ID" value="CAD7198951.1"/>
    <property type="molecule type" value="Genomic_DNA"/>
</dbReference>
<evidence type="ECO:0000256" key="1">
    <source>
        <dbReference type="ARBA" id="ARBA00022723"/>
    </source>
</evidence>
<feature type="domain" description="RING-type" evidence="5">
    <location>
        <begin position="10"/>
        <end position="45"/>
    </location>
</feature>
<gene>
    <name evidence="6" type="ORF">TDIB3V08_LOCUS5224</name>
</gene>
<keyword evidence="3" id="KW-0862">Zinc</keyword>
<dbReference type="InterPro" id="IPR013083">
    <property type="entry name" value="Znf_RING/FYVE/PHD"/>
</dbReference>
<organism evidence="6">
    <name type="scientific">Timema douglasi</name>
    <name type="common">Walking stick</name>
    <dbReference type="NCBI Taxonomy" id="61478"/>
    <lineage>
        <taxon>Eukaryota</taxon>
        <taxon>Metazoa</taxon>
        <taxon>Ecdysozoa</taxon>
        <taxon>Arthropoda</taxon>
        <taxon>Hexapoda</taxon>
        <taxon>Insecta</taxon>
        <taxon>Pterygota</taxon>
        <taxon>Neoptera</taxon>
        <taxon>Polyneoptera</taxon>
        <taxon>Phasmatodea</taxon>
        <taxon>Timematodea</taxon>
        <taxon>Timematoidea</taxon>
        <taxon>Timematidae</taxon>
        <taxon>Timema</taxon>
    </lineage>
</organism>
<evidence type="ECO:0000259" key="5">
    <source>
        <dbReference type="PROSITE" id="PS50089"/>
    </source>
</evidence>
<dbReference type="SMART" id="SM00184">
    <property type="entry name" value="RING"/>
    <property type="match status" value="1"/>
</dbReference>
<keyword evidence="2 4" id="KW-0863">Zinc-finger</keyword>
<keyword evidence="1" id="KW-0479">Metal-binding</keyword>
<sequence>MVLSVREDSCTLCFDKRASVRLVPCGHEGFCPVCADQLAECPMCRASIHEVAHDKHGLPKLDQSSFFPC</sequence>
<proteinExistence type="predicted"/>
<dbReference type="Gene3D" id="3.30.40.10">
    <property type="entry name" value="Zinc/RING finger domain, C3HC4 (zinc finger)"/>
    <property type="match status" value="1"/>
</dbReference>
<name>A0A7R8Z9Y1_TIMDO</name>